<keyword evidence="2" id="KW-1133">Transmembrane helix</keyword>
<keyword evidence="2" id="KW-0472">Membrane</keyword>
<dbReference type="EMBL" id="BAAAJK010000003">
    <property type="protein sequence ID" value="GAA1381724.1"/>
    <property type="molecule type" value="Genomic_DNA"/>
</dbReference>
<dbReference type="Proteomes" id="UP001501414">
    <property type="component" value="Unassembled WGS sequence"/>
</dbReference>
<gene>
    <name evidence="3" type="ORF">GCM10009613_08280</name>
</gene>
<evidence type="ECO:0000256" key="2">
    <source>
        <dbReference type="SAM" id="Phobius"/>
    </source>
</evidence>
<feature type="region of interest" description="Disordered" evidence="1">
    <location>
        <begin position="1"/>
        <end position="21"/>
    </location>
</feature>
<reference evidence="3 4" key="1">
    <citation type="journal article" date="2019" name="Int. J. Syst. Evol. Microbiol.">
        <title>The Global Catalogue of Microorganisms (GCM) 10K type strain sequencing project: providing services to taxonomists for standard genome sequencing and annotation.</title>
        <authorList>
            <consortium name="The Broad Institute Genomics Platform"/>
            <consortium name="The Broad Institute Genome Sequencing Center for Infectious Disease"/>
            <person name="Wu L."/>
            <person name="Ma J."/>
        </authorList>
    </citation>
    <scope>NUCLEOTIDE SEQUENCE [LARGE SCALE GENOMIC DNA]</scope>
    <source>
        <strain evidence="3 4">JCM 11896</strain>
    </source>
</reference>
<organism evidence="3 4">
    <name type="scientific">Pseudonocardia kongjuensis</name>
    <dbReference type="NCBI Taxonomy" id="102227"/>
    <lineage>
        <taxon>Bacteria</taxon>
        <taxon>Bacillati</taxon>
        <taxon>Actinomycetota</taxon>
        <taxon>Actinomycetes</taxon>
        <taxon>Pseudonocardiales</taxon>
        <taxon>Pseudonocardiaceae</taxon>
        <taxon>Pseudonocardia</taxon>
    </lineage>
</organism>
<evidence type="ECO:0000256" key="1">
    <source>
        <dbReference type="SAM" id="MobiDB-lite"/>
    </source>
</evidence>
<accession>A0ABN1XHM0</accession>
<feature type="compositionally biased region" description="Basic and acidic residues" evidence="1">
    <location>
        <begin position="1"/>
        <end position="11"/>
    </location>
</feature>
<feature type="transmembrane region" description="Helical" evidence="2">
    <location>
        <begin position="28"/>
        <end position="51"/>
    </location>
</feature>
<evidence type="ECO:0000313" key="4">
    <source>
        <dbReference type="Proteomes" id="UP001501414"/>
    </source>
</evidence>
<feature type="transmembrane region" description="Helical" evidence="2">
    <location>
        <begin position="57"/>
        <end position="77"/>
    </location>
</feature>
<evidence type="ECO:0008006" key="5">
    <source>
        <dbReference type="Google" id="ProtNLM"/>
    </source>
</evidence>
<dbReference type="Pfam" id="PF10745">
    <property type="entry name" value="DUF2530"/>
    <property type="match status" value="1"/>
</dbReference>
<proteinExistence type="predicted"/>
<evidence type="ECO:0000313" key="3">
    <source>
        <dbReference type="EMBL" id="GAA1381724.1"/>
    </source>
</evidence>
<keyword evidence="2" id="KW-0812">Transmembrane</keyword>
<dbReference type="InterPro" id="IPR019681">
    <property type="entry name" value="DUF2530"/>
</dbReference>
<sequence length="96" mass="9736">MQDVTASHDGDPPPPPALPSRFYESPPVIVGGMAVWAIAAGIALCTGFVAGTGPGEVFWTCIAGLGVGLFGALVFSVQRAAARRGDRSAQRGVEPG</sequence>
<protein>
    <recommendedName>
        <fullName evidence="5">DUF2530 domain-containing protein</fullName>
    </recommendedName>
</protein>
<comment type="caution">
    <text evidence="3">The sequence shown here is derived from an EMBL/GenBank/DDBJ whole genome shotgun (WGS) entry which is preliminary data.</text>
</comment>
<keyword evidence="4" id="KW-1185">Reference proteome</keyword>
<name>A0ABN1XHM0_9PSEU</name>